<dbReference type="EMBL" id="CP048788">
    <property type="protein sequence ID" value="QJF51305.1"/>
    <property type="molecule type" value="Genomic_DNA"/>
</dbReference>
<evidence type="ECO:0000259" key="1">
    <source>
        <dbReference type="Pfam" id="PF04366"/>
    </source>
</evidence>
<sequence length="188" mass="19343">MNRSGLSRRGFTLGALAGTAVTAACSNGVGSGGGSVIDARVDTTLGSMYRTYPKTRNLADKANGMLIMPAVTEAGLGIGGGYGQGALRINETTVDYYSVTQISWGLQAGAQQYSHVLFFMTEAALANFRSASGWEASGQVEYVFADRGDGAAADTTTALAPVQAVVFGRAGLLLGATLNGAKYNRIIA</sequence>
<protein>
    <submittedName>
        <fullName evidence="2">Twin-arginine translocation pathway signal</fullName>
    </submittedName>
</protein>
<dbReference type="AlphaFoldDB" id="A0A858SRK2"/>
<organism evidence="2 3">
    <name type="scientific">Roseobacter ponti</name>
    <dbReference type="NCBI Taxonomy" id="1891787"/>
    <lineage>
        <taxon>Bacteria</taxon>
        <taxon>Pseudomonadati</taxon>
        <taxon>Pseudomonadota</taxon>
        <taxon>Alphaproteobacteria</taxon>
        <taxon>Rhodobacterales</taxon>
        <taxon>Roseobacteraceae</taxon>
        <taxon>Roseobacter</taxon>
    </lineage>
</organism>
<gene>
    <name evidence="2" type="ORF">G3256_09095</name>
</gene>
<feature type="domain" description="Ysc84 actin-binding" evidence="1">
    <location>
        <begin position="101"/>
        <end position="183"/>
    </location>
</feature>
<dbReference type="PROSITE" id="PS51257">
    <property type="entry name" value="PROKAR_LIPOPROTEIN"/>
    <property type="match status" value="1"/>
</dbReference>
<accession>A0A858SRK2</accession>
<dbReference type="Pfam" id="PF04366">
    <property type="entry name" value="Ysc84"/>
    <property type="match status" value="1"/>
</dbReference>
<dbReference type="Proteomes" id="UP000503308">
    <property type="component" value="Chromosome"/>
</dbReference>
<keyword evidence="3" id="KW-1185">Reference proteome</keyword>
<evidence type="ECO:0000313" key="3">
    <source>
        <dbReference type="Proteomes" id="UP000503308"/>
    </source>
</evidence>
<evidence type="ECO:0000313" key="2">
    <source>
        <dbReference type="EMBL" id="QJF51305.1"/>
    </source>
</evidence>
<dbReference type="KEGG" id="rpon:G3256_09095"/>
<name>A0A858SRK2_9RHOB</name>
<dbReference type="InterPro" id="IPR007461">
    <property type="entry name" value="Ysc84_actin-binding"/>
</dbReference>
<proteinExistence type="predicted"/>
<dbReference type="RefSeq" id="WP_169640520.1">
    <property type="nucleotide sequence ID" value="NZ_CP048788.1"/>
</dbReference>
<reference evidence="2 3" key="1">
    <citation type="submission" date="2020-02" db="EMBL/GenBank/DDBJ databases">
        <title>Genome sequence of Roseobacter ponti.</title>
        <authorList>
            <person name="Hollensteiner J."/>
            <person name="Schneider D."/>
            <person name="Poehlein A."/>
            <person name="Daniel R."/>
        </authorList>
    </citation>
    <scope>NUCLEOTIDE SEQUENCE [LARGE SCALE GENOMIC DNA]</scope>
    <source>
        <strain evidence="2 3">DSM 106830</strain>
    </source>
</reference>